<feature type="active site" description="Proton donor" evidence="4">
    <location>
        <position position="312"/>
    </location>
</feature>
<dbReference type="InterPro" id="IPR010497">
    <property type="entry name" value="Epoxide_hydro_N"/>
</dbReference>
<evidence type="ECO:0000259" key="5">
    <source>
        <dbReference type="Pfam" id="PF06441"/>
    </source>
</evidence>
<dbReference type="EMBL" id="LT607753">
    <property type="protein sequence ID" value="SCG67889.1"/>
    <property type="molecule type" value="Genomic_DNA"/>
</dbReference>
<dbReference type="PANTHER" id="PTHR21661:SF35">
    <property type="entry name" value="EPOXIDE HYDROLASE"/>
    <property type="match status" value="1"/>
</dbReference>
<dbReference type="RefSeq" id="WP_088979571.1">
    <property type="nucleotide sequence ID" value="NZ_LT607753.1"/>
</dbReference>
<evidence type="ECO:0000256" key="3">
    <source>
        <dbReference type="ARBA" id="ARBA00022801"/>
    </source>
</evidence>
<keyword evidence="2" id="KW-0058">Aromatic hydrocarbons catabolism</keyword>
<sequence length="384" mass="42899">MTEEITPFRIDIAQDRLDDLRDRLARTRWPAPLPGDGWDTGVPTGWLRELTEHWRTGYDWRAAEAQLNAYPQFTTTIDGQRIHFLHVRSPEPDAFPLVLTHGWPGSVVEFLDLIGPLTDPVAHGGDRSDAFHLVIPSLPGFGFSGPTADGGWDTDRIARAWAELMRRLGYHRYGAHGGDIGAAVSPQLGRVAPDRVAGVHVNGGPGLPPLPLAEEELADLSDVERDRVRRIEAFMQEEFGYIAIQSTRPQTLAYGLTDSPVGQLAWLMDKFREWTHPREVLPDQIIDRDRLLTNAMIYWLTGTAGSAAYVGYVQEAAWGAVKPNSGVPTAAIVFAHDVGIRRYAETENTITRWVDVDRGGHFAALEEPELLTADLREFFRDLRR</sequence>
<dbReference type="Gene3D" id="3.40.50.1820">
    <property type="entry name" value="alpha/beta hydrolase"/>
    <property type="match status" value="1"/>
</dbReference>
<dbReference type="PIRSF" id="PIRSF001112">
    <property type="entry name" value="Epoxide_hydrolase"/>
    <property type="match status" value="1"/>
</dbReference>
<keyword evidence="7" id="KW-1185">Reference proteome</keyword>
<feature type="active site" description="Proton acceptor" evidence="4">
    <location>
        <position position="361"/>
    </location>
</feature>
<dbReference type="Proteomes" id="UP000198215">
    <property type="component" value="Chromosome I"/>
</dbReference>
<protein>
    <submittedName>
        <fullName evidence="6">Pimeloyl-ACP methyl ester carboxylesterase</fullName>
    </submittedName>
</protein>
<comment type="similarity">
    <text evidence="1">Belongs to the peptidase S33 family.</text>
</comment>
<evidence type="ECO:0000256" key="2">
    <source>
        <dbReference type="ARBA" id="ARBA00022797"/>
    </source>
</evidence>
<accession>A0A1C5JCG5</accession>
<proteinExistence type="inferred from homology"/>
<gene>
    <name evidence="6" type="ORF">GA0070614_4313</name>
</gene>
<dbReference type="AlphaFoldDB" id="A0A1C5JCG5"/>
<name>A0A1C5JCG5_9ACTN</name>
<feature type="active site" description="Nucleophile" evidence="4">
    <location>
        <position position="179"/>
    </location>
</feature>
<dbReference type="InterPro" id="IPR029058">
    <property type="entry name" value="AB_hydrolase_fold"/>
</dbReference>
<dbReference type="OrthoDB" id="4654311at2"/>
<dbReference type="Pfam" id="PF06441">
    <property type="entry name" value="EHN"/>
    <property type="match status" value="1"/>
</dbReference>
<reference evidence="7" key="1">
    <citation type="submission" date="2016-06" db="EMBL/GenBank/DDBJ databases">
        <authorList>
            <person name="Varghese N."/>
            <person name="Submissions Spin"/>
        </authorList>
    </citation>
    <scope>NUCLEOTIDE SEQUENCE [LARGE SCALE GENOMIC DNA]</scope>
    <source>
        <strain evidence="7">DSM 45161</strain>
    </source>
</reference>
<keyword evidence="3" id="KW-0378">Hydrolase</keyword>
<dbReference type="InterPro" id="IPR016292">
    <property type="entry name" value="Epoxide_hydrolase"/>
</dbReference>
<dbReference type="PANTHER" id="PTHR21661">
    <property type="entry name" value="EPOXIDE HYDROLASE 1-RELATED"/>
    <property type="match status" value="1"/>
</dbReference>
<dbReference type="GO" id="GO:0004301">
    <property type="term" value="F:epoxide hydrolase activity"/>
    <property type="evidence" value="ECO:0007669"/>
    <property type="project" value="TreeGrafter"/>
</dbReference>
<evidence type="ECO:0000256" key="1">
    <source>
        <dbReference type="ARBA" id="ARBA00010088"/>
    </source>
</evidence>
<dbReference type="PRINTS" id="PR00412">
    <property type="entry name" value="EPOXHYDRLASE"/>
</dbReference>
<feature type="domain" description="Epoxide hydrolase N-terminal" evidence="5">
    <location>
        <begin position="5"/>
        <end position="110"/>
    </location>
</feature>
<dbReference type="InterPro" id="IPR000639">
    <property type="entry name" value="Epox_hydrolase-like"/>
</dbReference>
<evidence type="ECO:0000313" key="6">
    <source>
        <dbReference type="EMBL" id="SCG67889.1"/>
    </source>
</evidence>
<evidence type="ECO:0000256" key="4">
    <source>
        <dbReference type="PIRSR" id="PIRSR001112-1"/>
    </source>
</evidence>
<organism evidence="6 7">
    <name type="scientific">Micromonospora coxensis</name>
    <dbReference type="NCBI Taxonomy" id="356852"/>
    <lineage>
        <taxon>Bacteria</taxon>
        <taxon>Bacillati</taxon>
        <taxon>Actinomycetota</taxon>
        <taxon>Actinomycetes</taxon>
        <taxon>Micromonosporales</taxon>
        <taxon>Micromonosporaceae</taxon>
        <taxon>Micromonospora</taxon>
    </lineage>
</organism>
<dbReference type="SUPFAM" id="SSF53474">
    <property type="entry name" value="alpha/beta-Hydrolases"/>
    <property type="match status" value="1"/>
</dbReference>
<dbReference type="GO" id="GO:0097176">
    <property type="term" value="P:epoxide metabolic process"/>
    <property type="evidence" value="ECO:0007669"/>
    <property type="project" value="TreeGrafter"/>
</dbReference>
<evidence type="ECO:0000313" key="7">
    <source>
        <dbReference type="Proteomes" id="UP000198215"/>
    </source>
</evidence>